<dbReference type="GO" id="GO:0009289">
    <property type="term" value="C:pilus"/>
    <property type="evidence" value="ECO:0007669"/>
    <property type="project" value="UniProtKB-SubCell"/>
</dbReference>
<proteinExistence type="inferred from homology"/>
<comment type="similarity">
    <text evidence="2">Belongs to the fimbrial protein family.</text>
</comment>
<reference evidence="7 8" key="1">
    <citation type="submission" date="2016-04" db="EMBL/GenBank/DDBJ databases">
        <title>ATOL: Assembling a taxonomically balanced genome-scale reconstruction of the evolutionary history of the Enterobacteriaceae.</title>
        <authorList>
            <person name="Plunkett G.III."/>
            <person name="Neeno-Eckwall E.C."/>
            <person name="Glasner J.D."/>
            <person name="Perna N.T."/>
        </authorList>
    </citation>
    <scope>NUCLEOTIDE SEQUENCE [LARGE SCALE GENOMIC DNA]</scope>
    <source>
        <strain evidence="7 8">ATCC 35613</strain>
    </source>
</reference>
<dbReference type="PATRIC" id="fig|1354272.4.peg.2969"/>
<gene>
    <name evidence="7" type="ORF">M998_2908</name>
</gene>
<evidence type="ECO:0000313" key="7">
    <source>
        <dbReference type="EMBL" id="OAT49743.1"/>
    </source>
</evidence>
<keyword evidence="3 5" id="KW-0732">Signal</keyword>
<evidence type="ECO:0000256" key="3">
    <source>
        <dbReference type="ARBA" id="ARBA00022729"/>
    </source>
</evidence>
<keyword evidence="4" id="KW-0281">Fimbrium</keyword>
<dbReference type="InterPro" id="IPR050263">
    <property type="entry name" value="Bact_Fimbrial_Adh_Pro"/>
</dbReference>
<dbReference type="EMBL" id="LXEW01000040">
    <property type="protein sequence ID" value="OAT49743.1"/>
    <property type="molecule type" value="Genomic_DNA"/>
</dbReference>
<dbReference type="SUPFAM" id="SSF49401">
    <property type="entry name" value="Bacterial adhesins"/>
    <property type="match status" value="1"/>
</dbReference>
<dbReference type="OrthoDB" id="6466138at2"/>
<keyword evidence="8" id="KW-1185">Reference proteome</keyword>
<dbReference type="InterPro" id="IPR036937">
    <property type="entry name" value="Adhesion_dom_fimbrial_sf"/>
</dbReference>
<dbReference type="AlphaFoldDB" id="A0A1B7JPA1"/>
<protein>
    <submittedName>
        <fullName evidence="7">PapA family adhesin</fullName>
    </submittedName>
</protein>
<dbReference type="GO" id="GO:0043709">
    <property type="term" value="P:cell adhesion involved in single-species biofilm formation"/>
    <property type="evidence" value="ECO:0007669"/>
    <property type="project" value="TreeGrafter"/>
</dbReference>
<accession>A0A1B7JPA1</accession>
<evidence type="ECO:0000259" key="6">
    <source>
        <dbReference type="Pfam" id="PF00419"/>
    </source>
</evidence>
<evidence type="ECO:0000256" key="1">
    <source>
        <dbReference type="ARBA" id="ARBA00004561"/>
    </source>
</evidence>
<evidence type="ECO:0000256" key="4">
    <source>
        <dbReference type="ARBA" id="ARBA00023263"/>
    </source>
</evidence>
<dbReference type="Proteomes" id="UP000078224">
    <property type="component" value="Unassembled WGS sequence"/>
</dbReference>
<dbReference type="Gene3D" id="2.60.40.1090">
    <property type="entry name" value="Fimbrial-type adhesion domain"/>
    <property type="match status" value="1"/>
</dbReference>
<organism evidence="7 8">
    <name type="scientific">Providencia heimbachae ATCC 35613</name>
    <dbReference type="NCBI Taxonomy" id="1354272"/>
    <lineage>
        <taxon>Bacteria</taxon>
        <taxon>Pseudomonadati</taxon>
        <taxon>Pseudomonadota</taxon>
        <taxon>Gammaproteobacteria</taxon>
        <taxon>Enterobacterales</taxon>
        <taxon>Morganellaceae</taxon>
        <taxon>Providencia</taxon>
    </lineage>
</organism>
<dbReference type="InterPro" id="IPR000259">
    <property type="entry name" value="Adhesion_dom_fimbrial"/>
</dbReference>
<dbReference type="RefSeq" id="WP_068909495.1">
    <property type="nucleotide sequence ID" value="NZ_LXEW01000040.1"/>
</dbReference>
<feature type="domain" description="Fimbrial-type adhesion" evidence="6">
    <location>
        <begin position="30"/>
        <end position="182"/>
    </location>
</feature>
<comment type="subcellular location">
    <subcellularLocation>
        <location evidence="1">Fimbrium</location>
    </subcellularLocation>
</comment>
<dbReference type="InterPro" id="IPR008966">
    <property type="entry name" value="Adhesion_dom_sf"/>
</dbReference>
<name>A0A1B7JPA1_9GAMM</name>
<dbReference type="Pfam" id="PF00419">
    <property type="entry name" value="Fimbrial"/>
    <property type="match status" value="1"/>
</dbReference>
<dbReference type="PANTHER" id="PTHR33420:SF3">
    <property type="entry name" value="FIMBRIAL SUBUNIT ELFA"/>
    <property type="match status" value="1"/>
</dbReference>
<evidence type="ECO:0000256" key="2">
    <source>
        <dbReference type="ARBA" id="ARBA00006671"/>
    </source>
</evidence>
<feature type="chain" id="PRO_5008595490" evidence="5">
    <location>
        <begin position="24"/>
        <end position="183"/>
    </location>
</feature>
<comment type="caution">
    <text evidence="7">The sequence shown here is derived from an EMBL/GenBank/DDBJ whole genome shotgun (WGS) entry which is preliminary data.</text>
</comment>
<evidence type="ECO:0000256" key="5">
    <source>
        <dbReference type="SAM" id="SignalP"/>
    </source>
</evidence>
<evidence type="ECO:0000313" key="8">
    <source>
        <dbReference type="Proteomes" id="UP000078224"/>
    </source>
</evidence>
<feature type="signal peptide" evidence="5">
    <location>
        <begin position="1"/>
        <end position="23"/>
    </location>
</feature>
<sequence length="183" mass="19742">MKLNKLSLAVLFAASTISTAALASGNTGEIHFSGQVVNSPCNIESDSLNQEVSFGQLSKASLEAGNSADKNISIKLKECNFNEFSKDGEGNWVPVKDIKITFGGKHYEGSKKEFLGVTGTASNIGIQIKDFNFDEAKSVMSQIRNQQGENVLEFTAMAKRVDASTPVTEGEFNSIADFQIAYE</sequence>
<dbReference type="PANTHER" id="PTHR33420">
    <property type="entry name" value="FIMBRIAL SUBUNIT ELFA-RELATED"/>
    <property type="match status" value="1"/>
</dbReference>